<keyword evidence="2" id="KW-0732">Signal</keyword>
<dbReference type="PATRIC" id="fig|1082933.3.peg.6024"/>
<proteinExistence type="predicted"/>
<sequence>MPSLRWAAIVVLAATLNNATPIMAAEAVGQAVVIKTAVTGATGPLVVRAPVHQDERIRTSNTGLGQFVFLDGTKLAVGWGSSVVIDKYVFDNENSVKKLTIRAAKGTFRWISGSSPSSAYQIVTPAGTIGVRGTAFDVHVAPNGKTAVVLLKGSARFCGGGGCRELKRRCDCVVATPSGAMSDVTKVNRSVLAALGTSRALPFLTGNQKLSGGLDGIGGNCGLAAAIQQEHEARPQQRNSPAPSPPSPGTPDPPSPPDPPTPGVTDDGNNGHGNDPGKHDPSNPGKSNGPRHG</sequence>
<feature type="chain" id="PRO_5003490611" description="FecR protein domain-containing protein" evidence="2">
    <location>
        <begin position="25"/>
        <end position="293"/>
    </location>
</feature>
<protein>
    <recommendedName>
        <fullName evidence="3">FecR protein domain-containing protein</fullName>
    </recommendedName>
</protein>
<dbReference type="Gene3D" id="2.60.120.1440">
    <property type="match status" value="1"/>
</dbReference>
<accession>G6YJM5</accession>
<feature type="signal peptide" evidence="2">
    <location>
        <begin position="1"/>
        <end position="24"/>
    </location>
</feature>
<name>G6YJM5_9HYPH</name>
<dbReference type="eggNOG" id="COG4254">
    <property type="taxonomic scope" value="Bacteria"/>
</dbReference>
<organism evidence="4 5">
    <name type="scientific">Mesorhizobium amorphae CCNWGS0123</name>
    <dbReference type="NCBI Taxonomy" id="1082933"/>
    <lineage>
        <taxon>Bacteria</taxon>
        <taxon>Pseudomonadati</taxon>
        <taxon>Pseudomonadota</taxon>
        <taxon>Alphaproteobacteria</taxon>
        <taxon>Hyphomicrobiales</taxon>
        <taxon>Phyllobacteriaceae</taxon>
        <taxon>Mesorhizobium</taxon>
    </lineage>
</organism>
<evidence type="ECO:0000313" key="4">
    <source>
        <dbReference type="EMBL" id="EHH04535.1"/>
    </source>
</evidence>
<dbReference type="AlphaFoldDB" id="G6YJM5"/>
<evidence type="ECO:0000256" key="1">
    <source>
        <dbReference type="SAM" id="MobiDB-lite"/>
    </source>
</evidence>
<dbReference type="STRING" id="1082933.A6B35_17645"/>
<feature type="compositionally biased region" description="Pro residues" evidence="1">
    <location>
        <begin position="242"/>
        <end position="262"/>
    </location>
</feature>
<dbReference type="Pfam" id="PF04773">
    <property type="entry name" value="FecR"/>
    <property type="match status" value="1"/>
</dbReference>
<evidence type="ECO:0000259" key="3">
    <source>
        <dbReference type="Pfam" id="PF04773"/>
    </source>
</evidence>
<evidence type="ECO:0000256" key="2">
    <source>
        <dbReference type="SAM" id="SignalP"/>
    </source>
</evidence>
<keyword evidence="5" id="KW-1185">Reference proteome</keyword>
<reference evidence="4 5" key="1">
    <citation type="journal article" date="2012" name="J. Bacteriol.">
        <title>Draft Genome Sequence of Plant Growth-Promoting Rhizobium Mesorhizobium amorphae, Isolated from Zinc-Lead Mine Tailings.</title>
        <authorList>
            <person name="Hao X."/>
            <person name="Lin Y."/>
            <person name="Johnstone L."/>
            <person name="Baltrus D.A."/>
            <person name="Miller S.J."/>
            <person name="Wei G."/>
            <person name="Rensing C."/>
        </authorList>
    </citation>
    <scope>NUCLEOTIDE SEQUENCE [LARGE SCALE GENOMIC DNA]</scope>
    <source>
        <strain evidence="4 5">CCNWGS0123</strain>
    </source>
</reference>
<evidence type="ECO:0000313" key="5">
    <source>
        <dbReference type="Proteomes" id="UP000002949"/>
    </source>
</evidence>
<dbReference type="KEGG" id="mamo:A6B35_17645"/>
<feature type="domain" description="FecR protein" evidence="3">
    <location>
        <begin position="56"/>
        <end position="155"/>
    </location>
</feature>
<dbReference type="EMBL" id="AGSN01000222">
    <property type="protein sequence ID" value="EHH04535.1"/>
    <property type="molecule type" value="Genomic_DNA"/>
</dbReference>
<gene>
    <name evidence="4" type="ORF">MEA186_31046</name>
</gene>
<feature type="region of interest" description="Disordered" evidence="1">
    <location>
        <begin position="229"/>
        <end position="293"/>
    </location>
</feature>
<dbReference type="InterPro" id="IPR006860">
    <property type="entry name" value="FecR"/>
</dbReference>
<dbReference type="Proteomes" id="UP000002949">
    <property type="component" value="Unassembled WGS sequence"/>
</dbReference>
<dbReference type="OrthoDB" id="6038785at2"/>